<proteinExistence type="inferred from homology"/>
<reference evidence="5" key="1">
    <citation type="submission" date="2015-01" db="EMBL/GenBank/DDBJ databases">
        <authorList>
            <person name="Xiang T."/>
            <person name="Song Y."/>
            <person name="Huang L."/>
            <person name="Wang B."/>
            <person name="Wu P."/>
        </authorList>
    </citation>
    <scope>NUCLEOTIDE SEQUENCE [LARGE SCALE GENOMIC DNA]</scope>
    <source>
        <strain evidence="5">V1</strain>
    </source>
</reference>
<dbReference type="GO" id="GO:0008106">
    <property type="term" value="F:alcohol dehydrogenase (NADP+) activity"/>
    <property type="evidence" value="ECO:0007669"/>
    <property type="project" value="TreeGrafter"/>
</dbReference>
<dbReference type="GO" id="GO:0046872">
    <property type="term" value="F:metal ion binding"/>
    <property type="evidence" value="ECO:0007669"/>
    <property type="project" value="InterPro"/>
</dbReference>
<evidence type="ECO:0000313" key="5">
    <source>
        <dbReference type="EMBL" id="CEM62161.1"/>
    </source>
</evidence>
<reference evidence="7" key="2">
    <citation type="submission" date="2015-01" db="EMBL/GenBank/DDBJ databases">
        <authorList>
            <person name="Manzoor Shahid"/>
            <person name="Zubair Saima"/>
        </authorList>
    </citation>
    <scope>NUCLEOTIDE SEQUENCE [LARGE SCALE GENOMIC DNA]</scope>
    <source>
        <strain evidence="7">V1</strain>
    </source>
</reference>
<dbReference type="GO" id="GO:1990002">
    <property type="term" value="F:methylglyoxal reductase (NADPH) (acetol producing) activity"/>
    <property type="evidence" value="ECO:0007669"/>
    <property type="project" value="TreeGrafter"/>
</dbReference>
<evidence type="ECO:0000259" key="4">
    <source>
        <dbReference type="Pfam" id="PF25137"/>
    </source>
</evidence>
<dbReference type="InterPro" id="IPR018211">
    <property type="entry name" value="ADH_Fe_CS"/>
</dbReference>
<protein>
    <submittedName>
        <fullName evidence="6">Iron-containing alcohol dehydrogenase</fullName>
    </submittedName>
    <submittedName>
        <fullName evidence="5">NADH-dependent butanol dehydrogenase A</fullName>
        <ecNumber evidence="5">1.1.1.-</ecNumber>
    </submittedName>
</protein>
<dbReference type="FunFam" id="3.40.50.1970:FF:000003">
    <property type="entry name" value="Alcohol dehydrogenase, iron-containing"/>
    <property type="match status" value="1"/>
</dbReference>
<keyword evidence="2 5" id="KW-0560">Oxidoreductase</keyword>
<dbReference type="CDD" id="cd08187">
    <property type="entry name" value="BDH"/>
    <property type="match status" value="1"/>
</dbReference>
<keyword evidence="7" id="KW-1185">Reference proteome</keyword>
<dbReference type="EMBL" id="CP042817">
    <property type="protein sequence ID" value="QEJ97495.1"/>
    <property type="molecule type" value="Genomic_DNA"/>
</dbReference>
<accession>A0A0B7GZQ6</accession>
<dbReference type="InterPro" id="IPR056798">
    <property type="entry name" value="ADH_Fe_C"/>
</dbReference>
<dbReference type="Proteomes" id="UP000323594">
    <property type="component" value="Chromosome"/>
</dbReference>
<sequence>MFNFNFHIPTKILFGQGKIAHLADEISAYGSRVLFCYGGGSIKKIGLYDEIIEQFSSKGIFYQELSGISPNPRIEEVREGIKLIREHQLNFILPVGGGSTIDCAKAISAGAAYQGDAWDLVIGKAKPQQTIPIGTVLTLSATGSEMNGGAVISNMETKQKLSLGSPLLLPKFSILDPSYTFSVSAAQTAAGTADIMSHTFENYFSLNDDAFLQNRLAEAILRTCIYYAPKALANPHNYDARANLMWAGTWAINGLLSAGKNTDWSVHAMEHELSAFYDITHGVGLAILTPHWLNYVLNETTVQRIATFGTAVWGIYTDDIYETAKLAIQKTSEFFASLGIPMRLRDVGIGEEHLQEMAEAAVRHKGGKIDGFQELGAEDVLAIYKAAL</sequence>
<evidence type="ECO:0000256" key="1">
    <source>
        <dbReference type="ARBA" id="ARBA00007358"/>
    </source>
</evidence>
<dbReference type="GO" id="GO:1990362">
    <property type="term" value="F:butanol dehydrogenase (NAD+) activity"/>
    <property type="evidence" value="ECO:0007669"/>
    <property type="project" value="InterPro"/>
</dbReference>
<feature type="domain" description="Fe-containing alcohol dehydrogenase-like C-terminal" evidence="4">
    <location>
        <begin position="188"/>
        <end position="388"/>
    </location>
</feature>
<dbReference type="RefSeq" id="WP_002699790.1">
    <property type="nucleotide sequence ID" value="NZ_CDNC01000023.1"/>
</dbReference>
<evidence type="ECO:0000313" key="6">
    <source>
        <dbReference type="EMBL" id="QEJ97495.1"/>
    </source>
</evidence>
<gene>
    <name evidence="5" type="primary">bdhA</name>
    <name evidence="6" type="ORF">FUT82_05425</name>
    <name evidence="5" type="ORF">TPHV1_30056</name>
</gene>
<dbReference type="GO" id="GO:0005829">
    <property type="term" value="C:cytosol"/>
    <property type="evidence" value="ECO:0007669"/>
    <property type="project" value="TreeGrafter"/>
</dbReference>
<dbReference type="GeneID" id="57752433"/>
<dbReference type="EMBL" id="CDNC01000023">
    <property type="protein sequence ID" value="CEM62161.1"/>
    <property type="molecule type" value="Genomic_DNA"/>
</dbReference>
<dbReference type="Pfam" id="PF00465">
    <property type="entry name" value="Fe-ADH"/>
    <property type="match status" value="1"/>
</dbReference>
<comment type="similarity">
    <text evidence="1">Belongs to the iron-containing alcohol dehydrogenase family.</text>
</comment>
<evidence type="ECO:0000256" key="2">
    <source>
        <dbReference type="ARBA" id="ARBA00023002"/>
    </source>
</evidence>
<dbReference type="OrthoDB" id="9801156at2"/>
<dbReference type="Pfam" id="PF25137">
    <property type="entry name" value="ADH_Fe_C"/>
    <property type="match status" value="1"/>
</dbReference>
<name>A0A0B7GZQ6_TREPH</name>
<reference evidence="6 8" key="3">
    <citation type="submission" date="2019-08" db="EMBL/GenBank/DDBJ databases">
        <authorList>
            <person name="Kuhnert P."/>
        </authorList>
    </citation>
    <scope>NUCLEOTIDE SEQUENCE [LARGE SCALE GENOMIC DNA]</scope>
    <source>
        <strain evidence="6 8">B36.5</strain>
    </source>
</reference>
<dbReference type="PANTHER" id="PTHR43633">
    <property type="entry name" value="ALCOHOL DEHYDROGENASE YQHD"/>
    <property type="match status" value="1"/>
</dbReference>
<dbReference type="SUPFAM" id="SSF56796">
    <property type="entry name" value="Dehydroquinate synthase-like"/>
    <property type="match status" value="1"/>
</dbReference>
<evidence type="ECO:0000313" key="7">
    <source>
        <dbReference type="Proteomes" id="UP000042527"/>
    </source>
</evidence>
<dbReference type="Gene3D" id="1.20.1090.10">
    <property type="entry name" value="Dehydroquinate synthase-like - alpha domain"/>
    <property type="match status" value="1"/>
</dbReference>
<organism evidence="5 7">
    <name type="scientific">Treponema phagedenis</name>
    <dbReference type="NCBI Taxonomy" id="162"/>
    <lineage>
        <taxon>Bacteria</taxon>
        <taxon>Pseudomonadati</taxon>
        <taxon>Spirochaetota</taxon>
        <taxon>Spirochaetia</taxon>
        <taxon>Spirochaetales</taxon>
        <taxon>Treponemataceae</taxon>
        <taxon>Treponema</taxon>
    </lineage>
</organism>
<feature type="domain" description="Alcohol dehydrogenase iron-type/glycerol dehydrogenase GldA" evidence="3">
    <location>
        <begin position="9"/>
        <end position="177"/>
    </location>
</feature>
<dbReference type="InterPro" id="IPR044731">
    <property type="entry name" value="BDH-like"/>
</dbReference>
<evidence type="ECO:0000259" key="3">
    <source>
        <dbReference type="Pfam" id="PF00465"/>
    </source>
</evidence>
<dbReference type="InterPro" id="IPR001670">
    <property type="entry name" value="ADH_Fe/GldA"/>
</dbReference>
<dbReference type="PROSITE" id="PS00060">
    <property type="entry name" value="ADH_IRON_2"/>
    <property type="match status" value="1"/>
</dbReference>
<dbReference type="Proteomes" id="UP000042527">
    <property type="component" value="Unassembled WGS sequence"/>
</dbReference>
<dbReference type="Gene3D" id="3.40.50.1970">
    <property type="match status" value="1"/>
</dbReference>
<dbReference type="AlphaFoldDB" id="A0A0B7GZQ6"/>
<dbReference type="EC" id="1.1.1.-" evidence="5"/>
<dbReference type="PANTHER" id="PTHR43633:SF1">
    <property type="entry name" value="ALCOHOL DEHYDROGENASE YQHD"/>
    <property type="match status" value="1"/>
</dbReference>
<evidence type="ECO:0000313" key="8">
    <source>
        <dbReference type="Proteomes" id="UP000323594"/>
    </source>
</evidence>